<dbReference type="EMBL" id="KV907493">
    <property type="protein sequence ID" value="OOG00641.1"/>
    <property type="molecule type" value="Genomic_DNA"/>
</dbReference>
<proteinExistence type="inferred from homology"/>
<dbReference type="Pfam" id="PF01494">
    <property type="entry name" value="FAD_binding_3"/>
    <property type="match status" value="1"/>
</dbReference>
<dbReference type="AlphaFoldDB" id="A0A1R3S1R4"/>
<evidence type="ECO:0000259" key="5">
    <source>
        <dbReference type="Pfam" id="PF01494"/>
    </source>
</evidence>
<evidence type="ECO:0000313" key="7">
    <source>
        <dbReference type="EMBL" id="OOG00641.1"/>
    </source>
</evidence>
<name>A0A1R3S1R4_ASPC5</name>
<dbReference type="VEuPathDB" id="FungiDB:ASPCADRAFT_125652"/>
<dbReference type="InterPro" id="IPR002938">
    <property type="entry name" value="FAD-bd"/>
</dbReference>
<evidence type="ECO:0000256" key="3">
    <source>
        <dbReference type="ARBA" id="ARBA00022827"/>
    </source>
</evidence>
<evidence type="ECO:0000256" key="2">
    <source>
        <dbReference type="ARBA" id="ARBA00022630"/>
    </source>
</evidence>
<evidence type="ECO:0000313" key="8">
    <source>
        <dbReference type="Proteomes" id="UP000188318"/>
    </source>
</evidence>
<dbReference type="Gene3D" id="3.50.50.60">
    <property type="entry name" value="FAD/NAD(P)-binding domain"/>
    <property type="match status" value="1"/>
</dbReference>
<dbReference type="InterPro" id="IPR050641">
    <property type="entry name" value="RIFMO-like"/>
</dbReference>
<dbReference type="InterPro" id="IPR036249">
    <property type="entry name" value="Thioredoxin-like_sf"/>
</dbReference>
<dbReference type="OMA" id="FKWVRID"/>
<protein>
    <submittedName>
        <fullName evidence="7">Uncharacterized protein</fullName>
    </submittedName>
</protein>
<keyword evidence="8" id="KW-1185">Reference proteome</keyword>
<dbReference type="Proteomes" id="UP000188318">
    <property type="component" value="Unassembled WGS sequence"/>
</dbReference>
<dbReference type="GO" id="GO:0071949">
    <property type="term" value="F:FAD binding"/>
    <property type="evidence" value="ECO:0007669"/>
    <property type="project" value="InterPro"/>
</dbReference>
<dbReference type="SUPFAM" id="SSF52833">
    <property type="entry name" value="Thioredoxin-like"/>
    <property type="match status" value="1"/>
</dbReference>
<dbReference type="PANTHER" id="PTHR43004">
    <property type="entry name" value="TRK SYSTEM POTASSIUM UPTAKE PROTEIN"/>
    <property type="match status" value="1"/>
</dbReference>
<feature type="domain" description="Phenol hydroxylase-like C-terminal dimerisation" evidence="6">
    <location>
        <begin position="407"/>
        <end position="567"/>
    </location>
</feature>
<dbReference type="Pfam" id="PF07976">
    <property type="entry name" value="Phe_hydrox_dim"/>
    <property type="match status" value="1"/>
</dbReference>
<dbReference type="Gene3D" id="3.40.30.20">
    <property type="match status" value="1"/>
</dbReference>
<dbReference type="InterPro" id="IPR036188">
    <property type="entry name" value="FAD/NAD-bd_sf"/>
</dbReference>
<keyword evidence="4" id="KW-0560">Oxidoreductase</keyword>
<dbReference type="PANTHER" id="PTHR43004:SF5">
    <property type="entry name" value="FAD-BINDING DOMAIN-CONTAINING PROTEIN"/>
    <property type="match status" value="1"/>
</dbReference>
<dbReference type="OrthoDB" id="1716816at2759"/>
<dbReference type="InterPro" id="IPR012941">
    <property type="entry name" value="Phe_hydrox_C_dim_dom"/>
</dbReference>
<dbReference type="SUPFAM" id="SSF51905">
    <property type="entry name" value="FAD/NAD(P)-binding domain"/>
    <property type="match status" value="1"/>
</dbReference>
<dbReference type="GO" id="GO:0016709">
    <property type="term" value="F:oxidoreductase activity, acting on paired donors, with incorporation or reduction of molecular oxygen, NAD(P)H as one donor, and incorporation of one atom of oxygen"/>
    <property type="evidence" value="ECO:0007669"/>
    <property type="project" value="UniProtKB-ARBA"/>
</dbReference>
<dbReference type="SUPFAM" id="SSF54373">
    <property type="entry name" value="FAD-linked reductases, C-terminal domain"/>
    <property type="match status" value="1"/>
</dbReference>
<gene>
    <name evidence="7" type="ORF">ASPCADRAFT_125652</name>
</gene>
<feature type="domain" description="FAD-binding" evidence="5">
    <location>
        <begin position="6"/>
        <end position="362"/>
    </location>
</feature>
<evidence type="ECO:0000256" key="4">
    <source>
        <dbReference type="ARBA" id="ARBA00023002"/>
    </source>
</evidence>
<dbReference type="Gene3D" id="3.30.9.10">
    <property type="entry name" value="D-Amino Acid Oxidase, subunit A, domain 2"/>
    <property type="match status" value="1"/>
</dbReference>
<evidence type="ECO:0000259" key="6">
    <source>
        <dbReference type="Pfam" id="PF07976"/>
    </source>
</evidence>
<reference evidence="8" key="1">
    <citation type="journal article" date="2017" name="Genome Biol.">
        <title>Comparative genomics reveals high biological diversity and specific adaptations in the industrially and medically important fungal genus Aspergillus.</title>
        <authorList>
            <person name="de Vries R.P."/>
            <person name="Riley R."/>
            <person name="Wiebenga A."/>
            <person name="Aguilar-Osorio G."/>
            <person name="Amillis S."/>
            <person name="Uchima C.A."/>
            <person name="Anderluh G."/>
            <person name="Asadollahi M."/>
            <person name="Askin M."/>
            <person name="Barry K."/>
            <person name="Battaglia E."/>
            <person name="Bayram O."/>
            <person name="Benocci T."/>
            <person name="Braus-Stromeyer S.A."/>
            <person name="Caldana C."/>
            <person name="Canovas D."/>
            <person name="Cerqueira G.C."/>
            <person name="Chen F."/>
            <person name="Chen W."/>
            <person name="Choi C."/>
            <person name="Clum A."/>
            <person name="Dos Santos R.A."/>
            <person name="Damasio A.R."/>
            <person name="Diallinas G."/>
            <person name="Emri T."/>
            <person name="Fekete E."/>
            <person name="Flipphi M."/>
            <person name="Freyberg S."/>
            <person name="Gallo A."/>
            <person name="Gournas C."/>
            <person name="Habgood R."/>
            <person name="Hainaut M."/>
            <person name="Harispe M.L."/>
            <person name="Henrissat B."/>
            <person name="Hilden K.S."/>
            <person name="Hope R."/>
            <person name="Hossain A."/>
            <person name="Karabika E."/>
            <person name="Karaffa L."/>
            <person name="Karanyi Z."/>
            <person name="Krasevec N."/>
            <person name="Kuo A."/>
            <person name="Kusch H."/>
            <person name="LaButti K."/>
            <person name="Lagendijk E.L."/>
            <person name="Lapidus A."/>
            <person name="Levasseur A."/>
            <person name="Lindquist E."/>
            <person name="Lipzen A."/>
            <person name="Logrieco A.F."/>
            <person name="MacCabe A."/>
            <person name="Maekelae M.R."/>
            <person name="Malavazi I."/>
            <person name="Melin P."/>
            <person name="Meyer V."/>
            <person name="Mielnichuk N."/>
            <person name="Miskei M."/>
            <person name="Molnar A.P."/>
            <person name="Mule G."/>
            <person name="Ngan C.Y."/>
            <person name="Orejas M."/>
            <person name="Orosz E."/>
            <person name="Ouedraogo J.P."/>
            <person name="Overkamp K.M."/>
            <person name="Park H.-S."/>
            <person name="Perrone G."/>
            <person name="Piumi F."/>
            <person name="Punt P.J."/>
            <person name="Ram A.F."/>
            <person name="Ramon A."/>
            <person name="Rauscher S."/>
            <person name="Record E."/>
            <person name="Riano-Pachon D.M."/>
            <person name="Robert V."/>
            <person name="Roehrig J."/>
            <person name="Ruller R."/>
            <person name="Salamov A."/>
            <person name="Salih N.S."/>
            <person name="Samson R.A."/>
            <person name="Sandor E."/>
            <person name="Sanguinetti M."/>
            <person name="Schuetze T."/>
            <person name="Sepcic K."/>
            <person name="Shelest E."/>
            <person name="Sherlock G."/>
            <person name="Sophianopoulou V."/>
            <person name="Squina F.M."/>
            <person name="Sun H."/>
            <person name="Susca A."/>
            <person name="Todd R.B."/>
            <person name="Tsang A."/>
            <person name="Unkles S.E."/>
            <person name="van de Wiele N."/>
            <person name="van Rossen-Uffink D."/>
            <person name="Oliveira J.V."/>
            <person name="Vesth T.C."/>
            <person name="Visser J."/>
            <person name="Yu J.-H."/>
            <person name="Zhou M."/>
            <person name="Andersen M.R."/>
            <person name="Archer D.B."/>
            <person name="Baker S.E."/>
            <person name="Benoit I."/>
            <person name="Brakhage A.A."/>
            <person name="Braus G.H."/>
            <person name="Fischer R."/>
            <person name="Frisvad J.C."/>
            <person name="Goldman G.H."/>
            <person name="Houbraken J."/>
            <person name="Oakley B."/>
            <person name="Pocsi I."/>
            <person name="Scazzocchio C."/>
            <person name="Seiboth B."/>
            <person name="vanKuyk P.A."/>
            <person name="Wortman J."/>
            <person name="Dyer P.S."/>
            <person name="Grigoriev I.V."/>
        </authorList>
    </citation>
    <scope>NUCLEOTIDE SEQUENCE [LARGE SCALE GENOMIC DNA]</scope>
    <source>
        <strain evidence="8">ITEM 5010</strain>
    </source>
</reference>
<comment type="similarity">
    <text evidence="1">Belongs to the PheA/TfdB FAD monooxygenase family.</text>
</comment>
<sequence>MADIIKTDVLICGGGPVGLLVAYGLARQGVDSVLIEQHDKSQQAMYGRATTLYPRTLEMLDQLGLLDDLNQIGYIARNSVTYKGNRRVTSRGWHVMFQRMHGTYLDYCLNIRQKYSEEVIRDAYEVLRGNPYIGWKLDSFSVEEGSYENDYKVTSQITEVSSGKTLIVKSKYIVGADGGHSLVRRLAGIPFEGGHTDFKWVRIDGRFKTDMPDSDVGFASIESKSHGNVLWVQLDHGVKRIGFAMTQEMLAKYGDKLTLEDAKNEAIKAMEPFSMEIESIEWWTLYGINQRVADSFFNNDRVLLAGDACHTHSSGAAQGMNTGVHDAINLAWKLGGVAKGWYGDDMLRTYDSERRPAAQHLISLDKAFSATISGSVPDGYKDLSLDANELFTKIFDDTIQFNIGLGIHYNENLINKDPVATMVSAGWRAPDALVYAPGSRLPTRLFHLTQNTGVWSVIVFAGRPDKTKDSLTRGVEVLKQLNETLPRGMLRFLTVVSQSPAGGDQVFDIPKIGRLYYDSERSAHTAYTISDANGAIVIVRPDGILGYATHLEDTSSIPGYFMGFVTPR</sequence>
<keyword evidence="2" id="KW-0285">Flavoprotein</keyword>
<dbReference type="InterPro" id="IPR038220">
    <property type="entry name" value="PHOX_C_sf"/>
</dbReference>
<evidence type="ECO:0000256" key="1">
    <source>
        <dbReference type="ARBA" id="ARBA00007801"/>
    </source>
</evidence>
<dbReference type="STRING" id="602072.A0A1R3S1R4"/>
<accession>A0A1R3S1R4</accession>
<dbReference type="PRINTS" id="PR00420">
    <property type="entry name" value="RNGMNOXGNASE"/>
</dbReference>
<keyword evidence="3" id="KW-0274">FAD</keyword>
<organism evidence="7 8">
    <name type="scientific">Aspergillus carbonarius (strain ITEM 5010)</name>
    <dbReference type="NCBI Taxonomy" id="602072"/>
    <lineage>
        <taxon>Eukaryota</taxon>
        <taxon>Fungi</taxon>
        <taxon>Dikarya</taxon>
        <taxon>Ascomycota</taxon>
        <taxon>Pezizomycotina</taxon>
        <taxon>Eurotiomycetes</taxon>
        <taxon>Eurotiomycetidae</taxon>
        <taxon>Eurotiales</taxon>
        <taxon>Aspergillaceae</taxon>
        <taxon>Aspergillus</taxon>
        <taxon>Aspergillus subgen. Circumdati</taxon>
    </lineage>
</organism>